<evidence type="ECO:0000256" key="2">
    <source>
        <dbReference type="ARBA" id="ARBA00023002"/>
    </source>
</evidence>
<comment type="similarity">
    <text evidence="1">Belongs to the non-flavoprotein flavin reductase family.</text>
</comment>
<dbReference type="SUPFAM" id="SSF50475">
    <property type="entry name" value="FMN-binding split barrel"/>
    <property type="match status" value="1"/>
</dbReference>
<evidence type="ECO:0000313" key="4">
    <source>
        <dbReference type="EMBL" id="QDC40427.1"/>
    </source>
</evidence>
<organism evidence="4 5">
    <name type="scientific">Sphingobium fuliginis ATCC 27551</name>
    <dbReference type="NCBI Taxonomy" id="1208342"/>
    <lineage>
        <taxon>Bacteria</taxon>
        <taxon>Pseudomonadati</taxon>
        <taxon>Pseudomonadota</taxon>
        <taxon>Alphaproteobacteria</taxon>
        <taxon>Sphingomonadales</taxon>
        <taxon>Sphingomonadaceae</taxon>
        <taxon>Sphingobium</taxon>
    </lineage>
</organism>
<dbReference type="InterPro" id="IPR050268">
    <property type="entry name" value="NADH-dep_flavin_reductase"/>
</dbReference>
<dbReference type="Gene3D" id="2.30.110.10">
    <property type="entry name" value="Electron Transport, Fmn-binding Protein, Chain A"/>
    <property type="match status" value="1"/>
</dbReference>
<evidence type="ECO:0000259" key="3">
    <source>
        <dbReference type="SMART" id="SM00903"/>
    </source>
</evidence>
<evidence type="ECO:0000313" key="5">
    <source>
        <dbReference type="Proteomes" id="UP000311469"/>
    </source>
</evidence>
<dbReference type="PANTHER" id="PTHR30466">
    <property type="entry name" value="FLAVIN REDUCTASE"/>
    <property type="match status" value="1"/>
</dbReference>
<keyword evidence="4" id="KW-0614">Plasmid</keyword>
<dbReference type="GO" id="GO:0042602">
    <property type="term" value="F:riboflavin reductase (NADPH) activity"/>
    <property type="evidence" value="ECO:0007669"/>
    <property type="project" value="TreeGrafter"/>
</dbReference>
<accession>A0A5B8CP50</accession>
<dbReference type="AlphaFoldDB" id="A0A5B8CP50"/>
<geneLocation type="plasmid" evidence="5">
    <name>psf2</name>
</geneLocation>
<reference evidence="4 5" key="1">
    <citation type="submission" date="2019-06" db="EMBL/GenBank/DDBJ databases">
        <title>Genome organization and adaptive potential of archetypical organophosphate degarding Sphingobium fuliginis ATCC 27551.</title>
        <authorList>
            <person name="Sarwar A."/>
            <person name="Parthasarathy S."/>
            <person name="Singh C."/>
            <person name="Siddavattam D."/>
        </authorList>
    </citation>
    <scope>NUCLEOTIDE SEQUENCE [LARGE SCALE GENOMIC DNA]</scope>
    <source>
        <strain evidence="4 5">ATCC 27551</strain>
        <plasmid evidence="5">psf2</plasmid>
    </source>
</reference>
<dbReference type="SMART" id="SM00903">
    <property type="entry name" value="Flavin_Reduct"/>
    <property type="match status" value="1"/>
</dbReference>
<dbReference type="PANTHER" id="PTHR30466:SF11">
    <property type="entry name" value="FLAVIN-DEPENDENT MONOOXYGENASE, REDUCTASE SUBUNIT HSAB"/>
    <property type="match status" value="1"/>
</dbReference>
<feature type="domain" description="Flavin reductase like" evidence="3">
    <location>
        <begin position="13"/>
        <end position="158"/>
    </location>
</feature>
<dbReference type="Pfam" id="PF01613">
    <property type="entry name" value="Flavin_Reduct"/>
    <property type="match status" value="1"/>
</dbReference>
<keyword evidence="2" id="KW-0560">Oxidoreductase</keyword>
<dbReference type="GO" id="GO:0010181">
    <property type="term" value="F:FMN binding"/>
    <property type="evidence" value="ECO:0007669"/>
    <property type="project" value="InterPro"/>
</dbReference>
<name>A0A5B8CP50_SPHSA</name>
<dbReference type="InterPro" id="IPR012349">
    <property type="entry name" value="Split_barrel_FMN-bd"/>
</dbReference>
<sequence length="162" mass="17597">MEEPNYESLKRSLGLFASGVNIITSFDEEGPVGFTCQSFYSVSLDPPLISISVMRTSTSYPRIRYSGGFAVNVLCESQRELSNKFAKSGGDKWAGVNWEPSPTGKPLLTGSLMSLDCILYEEHAVGDHYVVYGQIQGVRSNASTGETPLVYFGGAYRSLSGN</sequence>
<dbReference type="InterPro" id="IPR002563">
    <property type="entry name" value="Flavin_Rdtase-like_dom"/>
</dbReference>
<dbReference type="KEGG" id="sufl:FIL70_25165"/>
<evidence type="ECO:0000256" key="1">
    <source>
        <dbReference type="ARBA" id="ARBA00008898"/>
    </source>
</evidence>
<dbReference type="EMBL" id="CP041019">
    <property type="protein sequence ID" value="QDC40427.1"/>
    <property type="molecule type" value="Genomic_DNA"/>
</dbReference>
<proteinExistence type="inferred from homology"/>
<dbReference type="Proteomes" id="UP000311469">
    <property type="component" value="Plasmid pSF2"/>
</dbReference>
<protein>
    <submittedName>
        <fullName evidence="4">Flavin reductase family protein</fullName>
    </submittedName>
</protein>
<gene>
    <name evidence="4" type="ORF">FIL70_25165</name>
</gene>